<name>A0ACB8FQ78_9SAUR</name>
<keyword evidence="2" id="KW-1185">Reference proteome</keyword>
<organism evidence="1 2">
    <name type="scientific">Sphaerodactylus townsendi</name>
    <dbReference type="NCBI Taxonomy" id="933632"/>
    <lineage>
        <taxon>Eukaryota</taxon>
        <taxon>Metazoa</taxon>
        <taxon>Chordata</taxon>
        <taxon>Craniata</taxon>
        <taxon>Vertebrata</taxon>
        <taxon>Euteleostomi</taxon>
        <taxon>Lepidosauria</taxon>
        <taxon>Squamata</taxon>
        <taxon>Bifurcata</taxon>
        <taxon>Gekkota</taxon>
        <taxon>Sphaerodactylidae</taxon>
        <taxon>Sphaerodactylus</taxon>
    </lineage>
</organism>
<protein>
    <submittedName>
        <fullName evidence="1">Uncharacterized protein</fullName>
    </submittedName>
</protein>
<comment type="caution">
    <text evidence="1">The sequence shown here is derived from an EMBL/GenBank/DDBJ whole genome shotgun (WGS) entry which is preliminary data.</text>
</comment>
<evidence type="ECO:0000313" key="2">
    <source>
        <dbReference type="Proteomes" id="UP000827872"/>
    </source>
</evidence>
<accession>A0ACB8FQ78</accession>
<reference evidence="1" key="1">
    <citation type="submission" date="2021-08" db="EMBL/GenBank/DDBJ databases">
        <title>The first chromosome-level gecko genome reveals the dynamic sex chromosomes of Neotropical dwarf geckos (Sphaerodactylidae: Sphaerodactylus).</title>
        <authorList>
            <person name="Pinto B.J."/>
            <person name="Keating S.E."/>
            <person name="Gamble T."/>
        </authorList>
    </citation>
    <scope>NUCLEOTIDE SEQUENCE</scope>
    <source>
        <strain evidence="1">TG3544</strain>
    </source>
</reference>
<sequence length="119" mass="13274">MGALRKGGFQNSPLLLFPIAGMRAWQISQVELANVKHFYVLVNVTGYLSVCVTLPMKSNIMQVPNILARLMYCWYCWTAAVFQLHTVVLLCIARIQNGVALGWLFSPHMKGTSVTNGMI</sequence>
<gene>
    <name evidence="1" type="ORF">K3G42_024103</name>
</gene>
<dbReference type="EMBL" id="CM037619">
    <property type="protein sequence ID" value="KAH8007571.1"/>
    <property type="molecule type" value="Genomic_DNA"/>
</dbReference>
<dbReference type="Proteomes" id="UP000827872">
    <property type="component" value="Linkage Group LG06"/>
</dbReference>
<evidence type="ECO:0000313" key="1">
    <source>
        <dbReference type="EMBL" id="KAH8007571.1"/>
    </source>
</evidence>
<proteinExistence type="predicted"/>